<proteinExistence type="inferred from homology"/>
<dbReference type="PANTHER" id="PTHR22946">
    <property type="entry name" value="DIENELACTONE HYDROLASE DOMAIN-CONTAINING PROTEIN-RELATED"/>
    <property type="match status" value="1"/>
</dbReference>
<evidence type="ECO:0000256" key="1">
    <source>
        <dbReference type="ARBA" id="ARBA00038115"/>
    </source>
</evidence>
<sequence length="388" mass="45310">MKNIKIRRDIFPVGFYDDIHPDFSVNFQMNRCYTMTNDEVMLKEMREVSPNIHNYEDFIEKFLELYTKALNEGHKLRAAYYLRTAEFYMTADHPQKQNYRKQFISLMQEYFNISDEQPYKVPYENSFLPAYRFTSEAPRGTIVMFGGFDSYVEEMFKMALFLKEAGYDVVFFDGPGQGSALEDYKIPMTHEWEKPVKSILDYFKLDDVTLLGISLGGYLVVRAAAFEKRVHRVVADDILSNFYEVVLHTLPSQLREKVNSLMSDGNEKAVNTLFEDLMKKSLMIEWAINQGMHITGSKTPYEFLSKILLYNTSKISEKLEQDVLLMAAQEDHYIPLNQFFEQSKSLTNVRSLTTRMFTRKETAQNHCQSGNLGLAFEVIANWIEQIQK</sequence>
<comment type="similarity">
    <text evidence="1">Belongs to the AB hydrolase superfamily. FUS2 hydrolase family.</text>
</comment>
<feature type="domain" description="AB hydrolase-1" evidence="2">
    <location>
        <begin position="144"/>
        <end position="339"/>
    </location>
</feature>
<accession>A0ABW8TL20</accession>
<reference evidence="3 4" key="1">
    <citation type="submission" date="2024-11" db="EMBL/GenBank/DDBJ databases">
        <authorList>
            <person name="Heng Y.C."/>
            <person name="Lim A.C.H."/>
            <person name="Lee J.K.Y."/>
            <person name="Kittelmann S."/>
        </authorList>
    </citation>
    <scope>NUCLEOTIDE SEQUENCE [LARGE SCALE GENOMIC DNA]</scope>
    <source>
        <strain evidence="3 4">WILCCON 0114</strain>
    </source>
</reference>
<dbReference type="Pfam" id="PF00561">
    <property type="entry name" value="Abhydrolase_1"/>
    <property type="match status" value="1"/>
</dbReference>
<dbReference type="RefSeq" id="WP_406789186.1">
    <property type="nucleotide sequence ID" value="NZ_JBJIAA010000018.1"/>
</dbReference>
<dbReference type="InterPro" id="IPR050261">
    <property type="entry name" value="FrsA_esterase"/>
</dbReference>
<dbReference type="PANTHER" id="PTHR22946:SF12">
    <property type="entry name" value="CONIDIAL PIGMENT BIOSYNTHESIS PROTEIN AYG1 (AFU_ORTHOLOGUE AFUA_2G17550)"/>
    <property type="match status" value="1"/>
</dbReference>
<gene>
    <name evidence="3" type="ORF">ACJDT4_19140</name>
</gene>
<dbReference type="SUPFAM" id="SSF53474">
    <property type="entry name" value="alpha/beta-Hydrolases"/>
    <property type="match status" value="1"/>
</dbReference>
<evidence type="ECO:0000313" key="3">
    <source>
        <dbReference type="EMBL" id="MFL0252532.1"/>
    </source>
</evidence>
<keyword evidence="3" id="KW-0378">Hydrolase</keyword>
<protein>
    <submittedName>
        <fullName evidence="3">Alpha/beta hydrolase</fullName>
    </submittedName>
</protein>
<keyword evidence="4" id="KW-1185">Reference proteome</keyword>
<dbReference type="Gene3D" id="3.40.50.1820">
    <property type="entry name" value="alpha/beta hydrolase"/>
    <property type="match status" value="1"/>
</dbReference>
<dbReference type="InterPro" id="IPR000073">
    <property type="entry name" value="AB_hydrolase_1"/>
</dbReference>
<dbReference type="EMBL" id="JBJIAA010000018">
    <property type="protein sequence ID" value="MFL0252532.1"/>
    <property type="molecule type" value="Genomic_DNA"/>
</dbReference>
<name>A0ABW8TL20_9CLOT</name>
<comment type="caution">
    <text evidence="3">The sequence shown here is derived from an EMBL/GenBank/DDBJ whole genome shotgun (WGS) entry which is preliminary data.</text>
</comment>
<evidence type="ECO:0000259" key="2">
    <source>
        <dbReference type="Pfam" id="PF00561"/>
    </source>
</evidence>
<organism evidence="3 4">
    <name type="scientific">Clostridium neuense</name>
    <dbReference type="NCBI Taxonomy" id="1728934"/>
    <lineage>
        <taxon>Bacteria</taxon>
        <taxon>Bacillati</taxon>
        <taxon>Bacillota</taxon>
        <taxon>Clostridia</taxon>
        <taxon>Eubacteriales</taxon>
        <taxon>Clostridiaceae</taxon>
        <taxon>Clostridium</taxon>
    </lineage>
</organism>
<dbReference type="Proteomes" id="UP001623592">
    <property type="component" value="Unassembled WGS sequence"/>
</dbReference>
<evidence type="ECO:0000313" key="4">
    <source>
        <dbReference type="Proteomes" id="UP001623592"/>
    </source>
</evidence>
<dbReference type="GO" id="GO:0016787">
    <property type="term" value="F:hydrolase activity"/>
    <property type="evidence" value="ECO:0007669"/>
    <property type="project" value="UniProtKB-KW"/>
</dbReference>
<dbReference type="InterPro" id="IPR029058">
    <property type="entry name" value="AB_hydrolase_fold"/>
</dbReference>